<feature type="domain" description="Fatty acid desaturase" evidence="2">
    <location>
        <begin position="89"/>
        <end position="384"/>
    </location>
</feature>
<feature type="transmembrane region" description="Helical" evidence="1">
    <location>
        <begin position="257"/>
        <end position="275"/>
    </location>
</feature>
<evidence type="ECO:0000313" key="3">
    <source>
        <dbReference type="EMBL" id="KAJ3577031.1"/>
    </source>
</evidence>
<proteinExistence type="predicted"/>
<organism evidence="3 4">
    <name type="scientific">Leucocoprinus birnbaumii</name>
    <dbReference type="NCBI Taxonomy" id="56174"/>
    <lineage>
        <taxon>Eukaryota</taxon>
        <taxon>Fungi</taxon>
        <taxon>Dikarya</taxon>
        <taxon>Basidiomycota</taxon>
        <taxon>Agaricomycotina</taxon>
        <taxon>Agaricomycetes</taxon>
        <taxon>Agaricomycetidae</taxon>
        <taxon>Agaricales</taxon>
        <taxon>Agaricineae</taxon>
        <taxon>Agaricaceae</taxon>
        <taxon>Leucocoprinus</taxon>
    </lineage>
</organism>
<dbReference type="EMBL" id="JANIEX010000001">
    <property type="protein sequence ID" value="KAJ3577031.1"/>
    <property type="molecule type" value="Genomic_DNA"/>
</dbReference>
<dbReference type="InterPro" id="IPR012171">
    <property type="entry name" value="Fatty_acid_desaturase"/>
</dbReference>
<sequence>MVSKEDTCSLGLAVEQSPVVIPDVTVKELLDAIPSHCFERSTFKSSLYLWAPELISLDILYFDYKIIVEPSISAHPRDYLHRFAQYALWSIYGFWAGLFMTGLWIIAHECGHHAFSPSNSISDSVGWVLHSSTDFDSLGVPYFSWRITHAQHHASAGHMTRDQVHVPFTRSDFGLAPFDRSRGDILGSYVTNEMMKELWEVMGDTPITALIRGGAFLLSAMPLYLTINFHGQTHYPKWTNHFDPNAVMFKPHQFRQIIWSNIGIALWLAALTTWACKRGVWEVLSVYGIPYLWTNHWIVLLTFLQHTDPMLPRYRGSEFTFARGALATYDRSLLGDCGKLMAWIGAHATHGNCENHVLHHVSSKIPHYNAWEASVALKKFLQSRGIQSDGLPVGWAEGLHVFRECKFVEDEGDIVFYKNSQGIALAQPMLNGEDTCDKITMAGKPGRQPSEYISSKYFVGAVNAKLQTNDEHEYWVLELE</sequence>
<comment type="caution">
    <text evidence="3">The sequence shown here is derived from an EMBL/GenBank/DDBJ whole genome shotgun (WGS) entry which is preliminary data.</text>
</comment>
<evidence type="ECO:0000259" key="2">
    <source>
        <dbReference type="Pfam" id="PF00487"/>
    </source>
</evidence>
<dbReference type="PANTHER" id="PTHR32100">
    <property type="entry name" value="OMEGA-6 FATTY ACID DESATURASE, CHLOROPLASTIC"/>
    <property type="match status" value="1"/>
</dbReference>
<gene>
    <name evidence="3" type="ORF">NP233_g40</name>
</gene>
<dbReference type="GO" id="GO:0006629">
    <property type="term" value="P:lipid metabolic process"/>
    <property type="evidence" value="ECO:0007669"/>
    <property type="project" value="InterPro"/>
</dbReference>
<dbReference type="CDD" id="cd03507">
    <property type="entry name" value="Delta12-FADS-like"/>
    <property type="match status" value="1"/>
</dbReference>
<feature type="transmembrane region" description="Helical" evidence="1">
    <location>
        <begin position="287"/>
        <end position="304"/>
    </location>
</feature>
<dbReference type="AlphaFoldDB" id="A0AAD5W2Q2"/>
<evidence type="ECO:0000256" key="1">
    <source>
        <dbReference type="SAM" id="Phobius"/>
    </source>
</evidence>
<dbReference type="Pfam" id="PF00487">
    <property type="entry name" value="FA_desaturase"/>
    <property type="match status" value="1"/>
</dbReference>
<keyword evidence="1" id="KW-0812">Transmembrane</keyword>
<feature type="transmembrane region" description="Helical" evidence="1">
    <location>
        <begin position="86"/>
        <end position="107"/>
    </location>
</feature>
<evidence type="ECO:0000313" key="4">
    <source>
        <dbReference type="Proteomes" id="UP001213000"/>
    </source>
</evidence>
<protein>
    <recommendedName>
        <fullName evidence="2">Fatty acid desaturase domain-containing protein</fullName>
    </recommendedName>
</protein>
<dbReference type="Proteomes" id="UP001213000">
    <property type="component" value="Unassembled WGS sequence"/>
</dbReference>
<keyword evidence="4" id="KW-1185">Reference proteome</keyword>
<keyword evidence="1" id="KW-0472">Membrane</keyword>
<dbReference type="GO" id="GO:0016491">
    <property type="term" value="F:oxidoreductase activity"/>
    <property type="evidence" value="ECO:0007669"/>
    <property type="project" value="InterPro"/>
</dbReference>
<reference evidence="3" key="1">
    <citation type="submission" date="2022-07" db="EMBL/GenBank/DDBJ databases">
        <title>Genome Sequence of Leucocoprinus birnbaumii.</title>
        <authorList>
            <person name="Buettner E."/>
        </authorList>
    </citation>
    <scope>NUCLEOTIDE SEQUENCE</scope>
    <source>
        <strain evidence="3">VT141</strain>
    </source>
</reference>
<accession>A0AAD5W2Q2</accession>
<dbReference type="InterPro" id="IPR005804">
    <property type="entry name" value="FA_desaturase_dom"/>
</dbReference>
<keyword evidence="1" id="KW-1133">Transmembrane helix</keyword>
<name>A0AAD5W2Q2_9AGAR</name>